<protein>
    <recommendedName>
        <fullName evidence="6">Tetraspanin</fullName>
    </recommendedName>
</protein>
<evidence type="ECO:0000313" key="8">
    <source>
        <dbReference type="Proteomes" id="UP001152798"/>
    </source>
</evidence>
<keyword evidence="3 6" id="KW-0812">Transmembrane</keyword>
<reference evidence="7" key="1">
    <citation type="submission" date="2022-01" db="EMBL/GenBank/DDBJ databases">
        <authorList>
            <person name="King R."/>
        </authorList>
    </citation>
    <scope>NUCLEOTIDE SEQUENCE</scope>
</reference>
<feature type="transmembrane region" description="Helical" evidence="6">
    <location>
        <begin position="21"/>
        <end position="43"/>
    </location>
</feature>
<keyword evidence="5 6" id="KW-0472">Membrane</keyword>
<dbReference type="PANTHER" id="PTHR19282">
    <property type="entry name" value="TETRASPANIN"/>
    <property type="match status" value="1"/>
</dbReference>
<proteinExistence type="inferred from homology"/>
<dbReference type="PRINTS" id="PR00259">
    <property type="entry name" value="TMFOUR"/>
</dbReference>
<name>A0A9P0E4D5_NEZVI</name>
<keyword evidence="4 6" id="KW-1133">Transmembrane helix</keyword>
<comment type="similarity">
    <text evidence="2 6">Belongs to the tetraspanin (TM4SF) family.</text>
</comment>
<evidence type="ECO:0000256" key="4">
    <source>
        <dbReference type="ARBA" id="ARBA00022989"/>
    </source>
</evidence>
<dbReference type="CDD" id="cd03155">
    <property type="entry name" value="CD151_like_LEL"/>
    <property type="match status" value="1"/>
</dbReference>
<dbReference type="InterPro" id="IPR018499">
    <property type="entry name" value="Tetraspanin/Peripherin"/>
</dbReference>
<dbReference type="AlphaFoldDB" id="A0A9P0E4D5"/>
<comment type="subcellular location">
    <subcellularLocation>
        <location evidence="1 6">Membrane</location>
        <topology evidence="1 6">Multi-pass membrane protein</topology>
    </subcellularLocation>
</comment>
<sequence>MKVKNRRKSGCCSVNFAKNFFHIYNFIFLVSGGCVLFLGLWTILTKHGYVSLLTNLTYPLTAYILVAAGVLSVIVALLGCCSVYKENRCLLILYTFLLLFIFLMEEMVGILAYVYRNQVEADLQHNLNDTFVQQYGFGIEETFAIDKMQQEYKCCGASGFENWENSRWKHETNTTNLVPDSCCKSVSEGCGKSQHPSNIPYTGCVHKFTFDLQDQLVIMCAVGLGFSVIEIFGMILSCCLYVKLKDDD</sequence>
<dbReference type="InterPro" id="IPR008952">
    <property type="entry name" value="Tetraspanin_EC2_sf"/>
</dbReference>
<dbReference type="GO" id="GO:0005886">
    <property type="term" value="C:plasma membrane"/>
    <property type="evidence" value="ECO:0007669"/>
    <property type="project" value="TreeGrafter"/>
</dbReference>
<feature type="transmembrane region" description="Helical" evidence="6">
    <location>
        <begin position="91"/>
        <end position="115"/>
    </location>
</feature>
<feature type="transmembrane region" description="Helical" evidence="6">
    <location>
        <begin position="63"/>
        <end position="84"/>
    </location>
</feature>
<gene>
    <name evidence="7" type="ORF">NEZAVI_LOCUS1824</name>
</gene>
<dbReference type="OrthoDB" id="9993879at2759"/>
<accession>A0A9P0E4D5</accession>
<evidence type="ECO:0000256" key="5">
    <source>
        <dbReference type="ARBA" id="ARBA00023136"/>
    </source>
</evidence>
<dbReference type="Pfam" id="PF00335">
    <property type="entry name" value="Tetraspanin"/>
    <property type="match status" value="1"/>
</dbReference>
<dbReference type="PIRSF" id="PIRSF002419">
    <property type="entry name" value="Tetraspanin"/>
    <property type="match status" value="1"/>
</dbReference>
<dbReference type="InterPro" id="IPR000301">
    <property type="entry name" value="Tetraspanin_animals"/>
</dbReference>
<dbReference type="PANTHER" id="PTHR19282:SF544">
    <property type="entry name" value="TETRASPANIN"/>
    <property type="match status" value="1"/>
</dbReference>
<evidence type="ECO:0000313" key="7">
    <source>
        <dbReference type="EMBL" id="CAH1390650.1"/>
    </source>
</evidence>
<dbReference type="SUPFAM" id="SSF48652">
    <property type="entry name" value="Tetraspanin"/>
    <property type="match status" value="1"/>
</dbReference>
<evidence type="ECO:0000256" key="1">
    <source>
        <dbReference type="ARBA" id="ARBA00004141"/>
    </source>
</evidence>
<evidence type="ECO:0000256" key="3">
    <source>
        <dbReference type="ARBA" id="ARBA00022692"/>
    </source>
</evidence>
<dbReference type="EMBL" id="OV725077">
    <property type="protein sequence ID" value="CAH1390650.1"/>
    <property type="molecule type" value="Genomic_DNA"/>
</dbReference>
<dbReference type="Gene3D" id="1.10.1450.10">
    <property type="entry name" value="Tetraspanin"/>
    <property type="match status" value="1"/>
</dbReference>
<dbReference type="PROSITE" id="PS51257">
    <property type="entry name" value="PROKAR_LIPOPROTEIN"/>
    <property type="match status" value="1"/>
</dbReference>
<organism evidence="7 8">
    <name type="scientific">Nezara viridula</name>
    <name type="common">Southern green stink bug</name>
    <name type="synonym">Cimex viridulus</name>
    <dbReference type="NCBI Taxonomy" id="85310"/>
    <lineage>
        <taxon>Eukaryota</taxon>
        <taxon>Metazoa</taxon>
        <taxon>Ecdysozoa</taxon>
        <taxon>Arthropoda</taxon>
        <taxon>Hexapoda</taxon>
        <taxon>Insecta</taxon>
        <taxon>Pterygota</taxon>
        <taxon>Neoptera</taxon>
        <taxon>Paraneoptera</taxon>
        <taxon>Hemiptera</taxon>
        <taxon>Heteroptera</taxon>
        <taxon>Panheteroptera</taxon>
        <taxon>Pentatomomorpha</taxon>
        <taxon>Pentatomoidea</taxon>
        <taxon>Pentatomidae</taxon>
        <taxon>Pentatominae</taxon>
        <taxon>Nezara</taxon>
    </lineage>
</organism>
<feature type="transmembrane region" description="Helical" evidence="6">
    <location>
        <begin position="216"/>
        <end position="242"/>
    </location>
</feature>
<keyword evidence="8" id="KW-1185">Reference proteome</keyword>
<dbReference type="Proteomes" id="UP001152798">
    <property type="component" value="Chromosome 1"/>
</dbReference>
<evidence type="ECO:0000256" key="2">
    <source>
        <dbReference type="ARBA" id="ARBA00006840"/>
    </source>
</evidence>
<evidence type="ECO:0000256" key="6">
    <source>
        <dbReference type="RuleBase" id="RU361218"/>
    </source>
</evidence>